<evidence type="ECO:0000313" key="3">
    <source>
        <dbReference type="Proteomes" id="UP001155901"/>
    </source>
</evidence>
<dbReference type="InterPro" id="IPR009875">
    <property type="entry name" value="PilZ_domain"/>
</dbReference>
<feature type="domain" description="PilZ" evidence="1">
    <location>
        <begin position="103"/>
        <end position="218"/>
    </location>
</feature>
<dbReference type="EMBL" id="JAHTGR010000020">
    <property type="protein sequence ID" value="MBV6324803.1"/>
    <property type="molecule type" value="Genomic_DNA"/>
</dbReference>
<comment type="caution">
    <text evidence="2">The sequence shown here is derived from an EMBL/GenBank/DDBJ whole genome shotgun (WGS) entry which is preliminary data.</text>
</comment>
<gene>
    <name evidence="2" type="ORF">KVP70_28140</name>
</gene>
<dbReference type="AlphaFoldDB" id="A0AA41HJ56"/>
<evidence type="ECO:0000313" key="2">
    <source>
        <dbReference type="EMBL" id="MBV6324803.1"/>
    </source>
</evidence>
<protein>
    <submittedName>
        <fullName evidence="2">Flagellar brake protein</fullName>
    </submittedName>
</protein>
<dbReference type="Proteomes" id="UP001155901">
    <property type="component" value="Unassembled WGS sequence"/>
</dbReference>
<name>A0AA41HJ56_9BURK</name>
<sequence>MTTEDDIGDAFTSLAASGEAISMYTSGVREPVLGRILSVDPEQPHFVMELNEGSTLQPGKVTFVTVMSNAKIQFRLSDADWNSLPGQSQLIPMKFPETCAVLNRRASERVETPLGVTFMAAFEVNGRMYELPIYDFALGGMGLRCTKSATKGLLKGRKVVEVRLELETESESESVVVAEMEIRVTRGVRSFLLGEQLHVGCMFTQVSPEAEADIKTLLKHINHATT</sequence>
<keyword evidence="2" id="KW-0282">Flagellum</keyword>
<dbReference type="GO" id="GO:0035438">
    <property type="term" value="F:cyclic-di-GMP binding"/>
    <property type="evidence" value="ECO:0007669"/>
    <property type="project" value="InterPro"/>
</dbReference>
<dbReference type="Pfam" id="PF07238">
    <property type="entry name" value="PilZ"/>
    <property type="match status" value="1"/>
</dbReference>
<keyword evidence="2" id="KW-0966">Cell projection</keyword>
<evidence type="ECO:0000259" key="1">
    <source>
        <dbReference type="Pfam" id="PF07238"/>
    </source>
</evidence>
<organism evidence="2 3">
    <name type="scientific">Duganella violaceipulchra</name>
    <dbReference type="NCBI Taxonomy" id="2849652"/>
    <lineage>
        <taxon>Bacteria</taxon>
        <taxon>Pseudomonadati</taxon>
        <taxon>Pseudomonadota</taxon>
        <taxon>Betaproteobacteria</taxon>
        <taxon>Burkholderiales</taxon>
        <taxon>Oxalobacteraceae</taxon>
        <taxon>Telluria group</taxon>
        <taxon>Duganella</taxon>
    </lineage>
</organism>
<keyword evidence="2" id="KW-0969">Cilium</keyword>
<reference evidence="2" key="1">
    <citation type="submission" date="2021-07" db="EMBL/GenBank/DDBJ databases">
        <title>Characterization of violacein-producing bacteria and related species.</title>
        <authorList>
            <person name="Wilson H.S."/>
            <person name="De Leon M.E."/>
        </authorList>
    </citation>
    <scope>NUCLEOTIDE SEQUENCE</scope>
    <source>
        <strain evidence="2">HSC-15S17</strain>
    </source>
</reference>
<proteinExistence type="predicted"/>
<dbReference type="RefSeq" id="WP_217945700.1">
    <property type="nucleotide sequence ID" value="NZ_JAHTGR010000020.1"/>
</dbReference>
<accession>A0AA41HJ56</accession>